<dbReference type="InterPro" id="IPR003661">
    <property type="entry name" value="HisK_dim/P_dom"/>
</dbReference>
<dbReference type="SMART" id="SM00086">
    <property type="entry name" value="PAC"/>
    <property type="match status" value="2"/>
</dbReference>
<evidence type="ECO:0000256" key="4">
    <source>
        <dbReference type="ARBA" id="ARBA00022679"/>
    </source>
</evidence>
<dbReference type="CDD" id="cd00082">
    <property type="entry name" value="HisKA"/>
    <property type="match status" value="1"/>
</dbReference>
<dbReference type="InterPro" id="IPR003594">
    <property type="entry name" value="HATPase_dom"/>
</dbReference>
<dbReference type="Gene3D" id="1.10.287.130">
    <property type="match status" value="1"/>
</dbReference>
<feature type="domain" description="Histidine kinase" evidence="8">
    <location>
        <begin position="526"/>
        <end position="742"/>
    </location>
</feature>
<dbReference type="SUPFAM" id="SSF55874">
    <property type="entry name" value="ATPase domain of HSP90 chaperone/DNA topoisomerase II/histidine kinase"/>
    <property type="match status" value="1"/>
</dbReference>
<evidence type="ECO:0000256" key="5">
    <source>
        <dbReference type="ARBA" id="ARBA00022777"/>
    </source>
</evidence>
<dbReference type="SMART" id="SM00388">
    <property type="entry name" value="HisKA"/>
    <property type="match status" value="1"/>
</dbReference>
<evidence type="ECO:0000259" key="9">
    <source>
        <dbReference type="PROSITE" id="PS50112"/>
    </source>
</evidence>
<reference evidence="11" key="1">
    <citation type="submission" date="2020-06" db="EMBL/GenBank/DDBJ databases">
        <authorList>
            <person name="Dong N."/>
        </authorList>
    </citation>
    <scope>NUCLEOTIDE SEQUENCE</scope>
    <source>
        <strain evidence="11">210</strain>
    </source>
</reference>
<dbReference type="InterPro" id="IPR036890">
    <property type="entry name" value="HATPase_C_sf"/>
</dbReference>
<dbReference type="InterPro" id="IPR035965">
    <property type="entry name" value="PAS-like_dom_sf"/>
</dbReference>
<dbReference type="CDD" id="cd00075">
    <property type="entry name" value="HATPase"/>
    <property type="match status" value="1"/>
</dbReference>
<dbReference type="AlphaFoldDB" id="A0AAW7DIV6"/>
<evidence type="ECO:0000256" key="3">
    <source>
        <dbReference type="ARBA" id="ARBA00022553"/>
    </source>
</evidence>
<dbReference type="SMART" id="SM00091">
    <property type="entry name" value="PAS"/>
    <property type="match status" value="2"/>
</dbReference>
<dbReference type="PROSITE" id="PS50109">
    <property type="entry name" value="HIS_KIN"/>
    <property type="match status" value="1"/>
</dbReference>
<dbReference type="InterPro" id="IPR005467">
    <property type="entry name" value="His_kinase_dom"/>
</dbReference>
<dbReference type="InterPro" id="IPR036097">
    <property type="entry name" value="HisK_dim/P_sf"/>
</dbReference>
<feature type="domain" description="PAC" evidence="10">
    <location>
        <begin position="343"/>
        <end position="395"/>
    </location>
</feature>
<name>A0AAW7DIV6_9FLAO</name>
<evidence type="ECO:0000313" key="12">
    <source>
        <dbReference type="Proteomes" id="UP001173578"/>
    </source>
</evidence>
<evidence type="ECO:0000259" key="8">
    <source>
        <dbReference type="PROSITE" id="PS50109"/>
    </source>
</evidence>
<keyword evidence="6" id="KW-0902">Two-component regulatory system</keyword>
<dbReference type="PANTHER" id="PTHR45453">
    <property type="entry name" value="PHOSPHATE REGULON SENSOR PROTEIN PHOR"/>
    <property type="match status" value="1"/>
</dbReference>
<dbReference type="PANTHER" id="PTHR45453:SF1">
    <property type="entry name" value="PHOSPHATE REGULON SENSOR PROTEIN PHOR"/>
    <property type="match status" value="1"/>
</dbReference>
<evidence type="ECO:0000256" key="7">
    <source>
        <dbReference type="ARBA" id="ARBA00023136"/>
    </source>
</evidence>
<dbReference type="InterPro" id="IPR001610">
    <property type="entry name" value="PAC"/>
</dbReference>
<evidence type="ECO:0000256" key="6">
    <source>
        <dbReference type="ARBA" id="ARBA00023012"/>
    </source>
</evidence>
<dbReference type="InterPro" id="IPR000700">
    <property type="entry name" value="PAS-assoc_C"/>
</dbReference>
<dbReference type="GO" id="GO:0016036">
    <property type="term" value="P:cellular response to phosphate starvation"/>
    <property type="evidence" value="ECO:0007669"/>
    <property type="project" value="TreeGrafter"/>
</dbReference>
<evidence type="ECO:0000256" key="2">
    <source>
        <dbReference type="ARBA" id="ARBA00012438"/>
    </source>
</evidence>
<dbReference type="PROSITE" id="PS50113">
    <property type="entry name" value="PAC"/>
    <property type="match status" value="1"/>
</dbReference>
<dbReference type="Proteomes" id="UP001173578">
    <property type="component" value="Unassembled WGS sequence"/>
</dbReference>
<dbReference type="Pfam" id="PF08447">
    <property type="entry name" value="PAS_3"/>
    <property type="match status" value="1"/>
</dbReference>
<dbReference type="InterPro" id="IPR050351">
    <property type="entry name" value="BphY/WalK/GraS-like"/>
</dbReference>
<dbReference type="EMBL" id="JACALR010000005">
    <property type="protein sequence ID" value="MDM1551903.1"/>
    <property type="molecule type" value="Genomic_DNA"/>
</dbReference>
<dbReference type="InterPro" id="IPR004358">
    <property type="entry name" value="Sig_transdc_His_kin-like_C"/>
</dbReference>
<reference evidence="11" key="2">
    <citation type="journal article" date="2022" name="Sci. Total Environ.">
        <title>Prevalence, transmission, and molecular epidemiology of tet(X)-positive bacteria among humans, animals, and environmental niches in China: An epidemiological, and genomic-based study.</title>
        <authorList>
            <person name="Dong N."/>
            <person name="Zeng Y."/>
            <person name="Cai C."/>
            <person name="Sun C."/>
            <person name="Lu J."/>
            <person name="Liu C."/>
            <person name="Zhou H."/>
            <person name="Sun Q."/>
            <person name="Shu L."/>
            <person name="Wang H."/>
            <person name="Wang Y."/>
            <person name="Wang S."/>
            <person name="Wu C."/>
            <person name="Chan E.W."/>
            <person name="Chen G."/>
            <person name="Shen Z."/>
            <person name="Chen S."/>
            <person name="Zhang R."/>
        </authorList>
    </citation>
    <scope>NUCLEOTIDE SEQUENCE</scope>
    <source>
        <strain evidence="11">210</strain>
    </source>
</reference>
<dbReference type="SMART" id="SM00387">
    <property type="entry name" value="HATPase_c"/>
    <property type="match status" value="1"/>
</dbReference>
<dbReference type="FunFam" id="3.30.565.10:FF:000006">
    <property type="entry name" value="Sensor histidine kinase WalK"/>
    <property type="match status" value="1"/>
</dbReference>
<keyword evidence="7" id="KW-0472">Membrane</keyword>
<dbReference type="Pfam" id="PF02518">
    <property type="entry name" value="HATPase_c"/>
    <property type="match status" value="1"/>
</dbReference>
<dbReference type="SUPFAM" id="SSF47384">
    <property type="entry name" value="Homodimeric domain of signal transducing histidine kinase"/>
    <property type="match status" value="1"/>
</dbReference>
<dbReference type="GO" id="GO:0000155">
    <property type="term" value="F:phosphorelay sensor kinase activity"/>
    <property type="evidence" value="ECO:0007669"/>
    <property type="project" value="InterPro"/>
</dbReference>
<dbReference type="Gene3D" id="3.30.450.20">
    <property type="entry name" value="PAS domain"/>
    <property type="match status" value="3"/>
</dbReference>
<dbReference type="PROSITE" id="PS50112">
    <property type="entry name" value="PAS"/>
    <property type="match status" value="1"/>
</dbReference>
<dbReference type="RefSeq" id="WP_286486401.1">
    <property type="nucleotide sequence ID" value="NZ_JACALR010000005.1"/>
</dbReference>
<dbReference type="EC" id="2.7.13.3" evidence="2"/>
<accession>A0AAW7DIV6</accession>
<protein>
    <recommendedName>
        <fullName evidence="2">histidine kinase</fullName>
        <ecNumber evidence="2">2.7.13.3</ecNumber>
    </recommendedName>
</protein>
<proteinExistence type="predicted"/>
<feature type="domain" description="PAS" evidence="9">
    <location>
        <begin position="396"/>
        <end position="466"/>
    </location>
</feature>
<dbReference type="SUPFAM" id="SSF55785">
    <property type="entry name" value="PYP-like sensor domain (PAS domain)"/>
    <property type="match status" value="2"/>
</dbReference>
<keyword evidence="5 11" id="KW-0418">Kinase</keyword>
<dbReference type="GO" id="GO:0005886">
    <property type="term" value="C:plasma membrane"/>
    <property type="evidence" value="ECO:0007669"/>
    <property type="project" value="TreeGrafter"/>
</dbReference>
<keyword evidence="4" id="KW-0808">Transferase</keyword>
<dbReference type="Pfam" id="PF00512">
    <property type="entry name" value="HisKA"/>
    <property type="match status" value="1"/>
</dbReference>
<keyword evidence="3" id="KW-0597">Phosphoprotein</keyword>
<dbReference type="NCBIfam" id="TIGR00229">
    <property type="entry name" value="sensory_box"/>
    <property type="match status" value="1"/>
</dbReference>
<dbReference type="PRINTS" id="PR00344">
    <property type="entry name" value="BCTRLSENSOR"/>
</dbReference>
<dbReference type="Pfam" id="PF13426">
    <property type="entry name" value="PAS_9"/>
    <property type="match status" value="2"/>
</dbReference>
<evidence type="ECO:0000313" key="11">
    <source>
        <dbReference type="EMBL" id="MDM1551903.1"/>
    </source>
</evidence>
<organism evidence="11 12">
    <name type="scientific">Empedobacter falsenii</name>
    <dbReference type="NCBI Taxonomy" id="343874"/>
    <lineage>
        <taxon>Bacteria</taxon>
        <taxon>Pseudomonadati</taxon>
        <taxon>Bacteroidota</taxon>
        <taxon>Flavobacteriia</taxon>
        <taxon>Flavobacteriales</taxon>
        <taxon>Weeksellaceae</taxon>
        <taxon>Empedobacter</taxon>
    </lineage>
</organism>
<dbReference type="GO" id="GO:0004721">
    <property type="term" value="F:phosphoprotein phosphatase activity"/>
    <property type="evidence" value="ECO:0007669"/>
    <property type="project" value="TreeGrafter"/>
</dbReference>
<comment type="caution">
    <text evidence="11">The sequence shown here is derived from an EMBL/GenBank/DDBJ whole genome shotgun (WGS) entry which is preliminary data.</text>
</comment>
<dbReference type="InterPro" id="IPR000014">
    <property type="entry name" value="PAS"/>
</dbReference>
<comment type="catalytic activity">
    <reaction evidence="1">
        <text>ATP + protein L-histidine = ADP + protein N-phospho-L-histidine.</text>
        <dbReference type="EC" id="2.7.13.3"/>
    </reaction>
</comment>
<sequence>MKPLQSENHHQFLSTHFLDQNPLGFAYFSGNELLLSYANSNFYKFLGLQNSVIGNVAKSIFEKTQLLEIYSMITKVYHCNNSSKEMKVVGLKNEDKGQTDFLEIIVSSVISPDNNSVEGVSVAIKEIVEQDYNENILKNSISNFDYIVSNSLASTIVLTGIDPIIEVANQKMVEFLGKGNSLSGNRLFTVFPELETENFLKLYKKVYVDKVEQEEKEFKVDYFYNNILYSKFLHLLLRPKLNNNREVVAIIISLIDITDLIETREKLRKNENLLKAFLEHVPVSINVLEGENFEYKLSNSLTDQIWGHHVEIGSTVKDTVSYIKDRPIYKDLQSVFKTGEQIERKEHQFLDNNGNIKYVNYILQPIKDEENKVEYILTLGYDVSNEIEYKNKLEANEKRFKILADFMPQFVWTSDKDGVVTYFNRNWYEVFGLDDNIDLDKNFWSLLHPESLDKVRNSWMDAVRQNSTYEVEYQLVNPITNISKWYLARGKRVCNDNDETELWIGTCTDIDDFKQLQKQKDDFIGIASHELKTPLTSLKLYAQSVEINLRKQGDEKNGEVVKKMETQINKLNKLISDLLDVTKIQSGRMVLQDSIFLMEDLVAEIVEEQQMSTKTHTIILTKESAGYIRGDRDRIGQVLSNLINNAVKYSPNAKEVEVNLELIDGSAKVSIKDNGFGIPQNKIHQVFDQYFRVGSEYEQGINGLGLGLFICAEIINKSNGQIYVKSELHKGSTFCFELPILK</sequence>
<evidence type="ECO:0000259" key="10">
    <source>
        <dbReference type="PROSITE" id="PS50113"/>
    </source>
</evidence>
<dbReference type="Gene3D" id="3.30.565.10">
    <property type="entry name" value="Histidine kinase-like ATPase, C-terminal domain"/>
    <property type="match status" value="1"/>
</dbReference>
<evidence type="ECO:0000256" key="1">
    <source>
        <dbReference type="ARBA" id="ARBA00000085"/>
    </source>
</evidence>
<dbReference type="InterPro" id="IPR013655">
    <property type="entry name" value="PAS_fold_3"/>
</dbReference>
<gene>
    <name evidence="11" type="ORF">HX095_11825</name>
</gene>
<dbReference type="CDD" id="cd00130">
    <property type="entry name" value="PAS"/>
    <property type="match status" value="1"/>
</dbReference>